<evidence type="ECO:0000313" key="1">
    <source>
        <dbReference type="EMBL" id="RNA29822.1"/>
    </source>
</evidence>
<proteinExistence type="predicted"/>
<reference evidence="1 2" key="1">
    <citation type="journal article" date="2018" name="Sci. Rep.">
        <title>Genomic signatures of local adaptation to the degree of environmental predictability in rotifers.</title>
        <authorList>
            <person name="Franch-Gras L."/>
            <person name="Hahn C."/>
            <person name="Garcia-Roger E.M."/>
            <person name="Carmona M.J."/>
            <person name="Serra M."/>
            <person name="Gomez A."/>
        </authorList>
    </citation>
    <scope>NUCLEOTIDE SEQUENCE [LARGE SCALE GENOMIC DNA]</scope>
    <source>
        <strain evidence="1">HYR1</strain>
    </source>
</reference>
<evidence type="ECO:0000313" key="2">
    <source>
        <dbReference type="Proteomes" id="UP000276133"/>
    </source>
</evidence>
<sequence>MVEGENIKYFYQCSTSDASCDFYSYLIYQNDLISIYMADHKHQHSMKNIIIFVYSGVPDLE</sequence>
<gene>
    <name evidence="1" type="ORF">BpHYR1_029255</name>
</gene>
<name>A0A3M7S231_BRAPC</name>
<protein>
    <submittedName>
        <fullName evidence="1">Uncharacterized protein</fullName>
    </submittedName>
</protein>
<dbReference type="Proteomes" id="UP000276133">
    <property type="component" value="Unassembled WGS sequence"/>
</dbReference>
<dbReference type="EMBL" id="REGN01002159">
    <property type="protein sequence ID" value="RNA29822.1"/>
    <property type="molecule type" value="Genomic_DNA"/>
</dbReference>
<keyword evidence="2" id="KW-1185">Reference proteome</keyword>
<comment type="caution">
    <text evidence="1">The sequence shown here is derived from an EMBL/GenBank/DDBJ whole genome shotgun (WGS) entry which is preliminary data.</text>
</comment>
<organism evidence="1 2">
    <name type="scientific">Brachionus plicatilis</name>
    <name type="common">Marine rotifer</name>
    <name type="synonym">Brachionus muelleri</name>
    <dbReference type="NCBI Taxonomy" id="10195"/>
    <lineage>
        <taxon>Eukaryota</taxon>
        <taxon>Metazoa</taxon>
        <taxon>Spiralia</taxon>
        <taxon>Gnathifera</taxon>
        <taxon>Rotifera</taxon>
        <taxon>Eurotatoria</taxon>
        <taxon>Monogononta</taxon>
        <taxon>Pseudotrocha</taxon>
        <taxon>Ploima</taxon>
        <taxon>Brachionidae</taxon>
        <taxon>Brachionus</taxon>
    </lineage>
</organism>
<dbReference type="AlphaFoldDB" id="A0A3M7S231"/>
<accession>A0A3M7S231</accession>